<dbReference type="InterPro" id="IPR022697">
    <property type="entry name" value="HDH_short"/>
</dbReference>
<name>A0A098E6I9_9ZZZZ</name>
<dbReference type="GO" id="GO:0050661">
    <property type="term" value="F:NADP binding"/>
    <property type="evidence" value="ECO:0007669"/>
    <property type="project" value="InterPro"/>
</dbReference>
<comment type="pathway">
    <text evidence="2">Amino-acid biosynthesis; L-methionine biosynthesis via de novo pathway; L-homoserine from L-aspartate: step 3/3.</text>
</comment>
<reference evidence="12" key="1">
    <citation type="submission" date="2014-09" db="EMBL/GenBank/DDBJ databases">
        <authorList>
            <person name="Probst J Alexander"/>
        </authorList>
    </citation>
    <scope>NUCLEOTIDE SEQUENCE</scope>
</reference>
<evidence type="ECO:0000256" key="2">
    <source>
        <dbReference type="ARBA" id="ARBA00005062"/>
    </source>
</evidence>
<dbReference type="SUPFAM" id="SSF55347">
    <property type="entry name" value="Glyceraldehyde-3-phosphate dehydrogenase-like, C-terminal domain"/>
    <property type="match status" value="1"/>
</dbReference>
<evidence type="ECO:0000256" key="9">
    <source>
        <dbReference type="ARBA" id="ARBA00023167"/>
    </source>
</evidence>
<dbReference type="FunFam" id="3.30.360.10:FF:000005">
    <property type="entry name" value="Homoserine dehydrogenase"/>
    <property type="match status" value="1"/>
</dbReference>
<accession>A0A098E6I9</accession>
<comment type="pathway">
    <text evidence="1">Amino-acid biosynthesis; L-threonine biosynthesis; L-threonine from L-aspartate: step 3/5.</text>
</comment>
<dbReference type="NCBIfam" id="NF004976">
    <property type="entry name" value="PRK06349.1"/>
    <property type="match status" value="1"/>
</dbReference>
<dbReference type="EMBL" id="CCXY01000060">
    <property type="protein sequence ID" value="CEG11557.1"/>
    <property type="molecule type" value="Genomic_DNA"/>
</dbReference>
<dbReference type="PANTHER" id="PTHR43331:SF1">
    <property type="entry name" value="HOMOSERINE DEHYDROGENASE"/>
    <property type="match status" value="1"/>
</dbReference>
<dbReference type="AlphaFoldDB" id="A0A098E6I9"/>
<evidence type="ECO:0000256" key="1">
    <source>
        <dbReference type="ARBA" id="ARBA00005056"/>
    </source>
</evidence>
<keyword evidence="9" id="KW-0486">Methionine biosynthesis</keyword>
<dbReference type="UniPathway" id="UPA00050">
    <property type="reaction ID" value="UER00063"/>
</dbReference>
<dbReference type="PANTHER" id="PTHR43331">
    <property type="entry name" value="HOMOSERINE DEHYDROGENASE"/>
    <property type="match status" value="1"/>
</dbReference>
<proteinExistence type="inferred from homology"/>
<feature type="domain" description="Aspartate/homoserine dehydrogenase NAD-binding" evidence="11">
    <location>
        <begin position="10"/>
        <end position="150"/>
    </location>
</feature>
<dbReference type="GO" id="GO:0009086">
    <property type="term" value="P:methionine biosynthetic process"/>
    <property type="evidence" value="ECO:0007669"/>
    <property type="project" value="UniProtKB-KW"/>
</dbReference>
<evidence type="ECO:0000313" key="12">
    <source>
        <dbReference type="EMBL" id="CEG11557.1"/>
    </source>
</evidence>
<dbReference type="GO" id="GO:0009088">
    <property type="term" value="P:threonine biosynthetic process"/>
    <property type="evidence" value="ECO:0007669"/>
    <property type="project" value="UniProtKB-UniPathway"/>
</dbReference>
<evidence type="ECO:0000256" key="7">
    <source>
        <dbReference type="ARBA" id="ARBA00022697"/>
    </source>
</evidence>
<dbReference type="Pfam" id="PF00742">
    <property type="entry name" value="Homoserine_dh"/>
    <property type="match status" value="1"/>
</dbReference>
<dbReference type="NCBIfam" id="NF004912">
    <property type="entry name" value="PRK06270.1"/>
    <property type="match status" value="1"/>
</dbReference>
<dbReference type="PIRSF" id="PIRSF036497">
    <property type="entry name" value="HDH_short"/>
    <property type="match status" value="1"/>
</dbReference>
<dbReference type="GO" id="GO:0004412">
    <property type="term" value="F:homoserine dehydrogenase activity"/>
    <property type="evidence" value="ECO:0007669"/>
    <property type="project" value="UniProtKB-EC"/>
</dbReference>
<dbReference type="EC" id="1.1.1.3" evidence="4"/>
<dbReference type="Gene3D" id="3.30.360.10">
    <property type="entry name" value="Dihydrodipicolinate Reductase, domain 2"/>
    <property type="match status" value="1"/>
</dbReference>
<keyword evidence="7" id="KW-0791">Threonine biosynthesis</keyword>
<protein>
    <recommendedName>
        <fullName evidence="5">Homoserine dehydrogenase</fullName>
        <ecNumber evidence="4">1.1.1.3</ecNumber>
    </recommendedName>
</protein>
<dbReference type="InterPro" id="IPR036291">
    <property type="entry name" value="NAD(P)-bd_dom_sf"/>
</dbReference>
<evidence type="ECO:0000256" key="8">
    <source>
        <dbReference type="ARBA" id="ARBA00023002"/>
    </source>
</evidence>
<evidence type="ECO:0000256" key="3">
    <source>
        <dbReference type="ARBA" id="ARBA00006753"/>
    </source>
</evidence>
<dbReference type="InterPro" id="IPR001342">
    <property type="entry name" value="HDH_cat"/>
</dbReference>
<evidence type="ECO:0000256" key="4">
    <source>
        <dbReference type="ARBA" id="ARBA00013213"/>
    </source>
</evidence>
<evidence type="ECO:0000256" key="5">
    <source>
        <dbReference type="ARBA" id="ARBA00013376"/>
    </source>
</evidence>
<evidence type="ECO:0000259" key="10">
    <source>
        <dbReference type="Pfam" id="PF00742"/>
    </source>
</evidence>
<gene>
    <name evidence="12" type="primary">hom</name>
    <name evidence="12" type="ORF">MSIBF_A1520006</name>
</gene>
<dbReference type="Pfam" id="PF03447">
    <property type="entry name" value="NAD_binding_3"/>
    <property type="match status" value="1"/>
</dbReference>
<dbReference type="UniPathway" id="UPA00051">
    <property type="reaction ID" value="UER00465"/>
</dbReference>
<evidence type="ECO:0000259" key="11">
    <source>
        <dbReference type="Pfam" id="PF03447"/>
    </source>
</evidence>
<organism evidence="12">
    <name type="scientific">groundwater metagenome</name>
    <dbReference type="NCBI Taxonomy" id="717931"/>
    <lineage>
        <taxon>unclassified sequences</taxon>
        <taxon>metagenomes</taxon>
        <taxon>ecological metagenomes</taxon>
    </lineage>
</organism>
<sequence length="335" mass="36682">MKTINLIIIGFGNIGKGFSDVLRRKEKFLAELGYKFNVKAICEWNGSIIDDGSNGINLNEVLELAKNKKFNEHKNFSEKTAKEVLEEVDADIALELTPGNIRTGEPGLSNIINALNSGKHVVTSNKSPIALKFNEIIELAKKHNKKILYEATVAGAIPLFNLCRETLQINTINNIYGIFNGTTNYILTKMTDEGTDFNTALKEAQELGYAERDASYDLNGYDTAVKVVIAANALIGSKINFSDVKISGITKITEEAIKLAKEHNYVIKLIGDCNKSEVSLRLIRKDSPLNIGGSLNAVMIDTDIAKDITIIGRGAGPRETSSSIFSDVLKIAEEI</sequence>
<comment type="similarity">
    <text evidence="3">Belongs to the homoserine dehydrogenase family.</text>
</comment>
<keyword evidence="8 12" id="KW-0560">Oxidoreductase</keyword>
<feature type="domain" description="Homoserine dehydrogenase catalytic" evidence="10">
    <location>
        <begin position="158"/>
        <end position="329"/>
    </location>
</feature>
<dbReference type="InterPro" id="IPR005106">
    <property type="entry name" value="Asp/hSer_DH_NAD-bd"/>
</dbReference>
<dbReference type="Gene3D" id="3.40.50.720">
    <property type="entry name" value="NAD(P)-binding Rossmann-like Domain"/>
    <property type="match status" value="1"/>
</dbReference>
<evidence type="ECO:0000256" key="6">
    <source>
        <dbReference type="ARBA" id="ARBA00022605"/>
    </source>
</evidence>
<dbReference type="SUPFAM" id="SSF51735">
    <property type="entry name" value="NAD(P)-binding Rossmann-fold domains"/>
    <property type="match status" value="1"/>
</dbReference>
<keyword evidence="6" id="KW-0028">Amino-acid biosynthesis</keyword>